<dbReference type="InterPro" id="IPR036412">
    <property type="entry name" value="HAD-like_sf"/>
</dbReference>
<evidence type="ECO:0000256" key="6">
    <source>
        <dbReference type="ARBA" id="ARBA00022723"/>
    </source>
</evidence>
<dbReference type="NCBIfam" id="TIGR01525">
    <property type="entry name" value="ATPase-IB_hvy"/>
    <property type="match status" value="1"/>
</dbReference>
<evidence type="ECO:0000313" key="17">
    <source>
        <dbReference type="EMBL" id="AWU98043.1"/>
    </source>
</evidence>
<feature type="region of interest" description="Disordered" evidence="15">
    <location>
        <begin position="97"/>
        <end position="118"/>
    </location>
</feature>
<dbReference type="PANTHER" id="PTHR48085">
    <property type="entry name" value="CADMIUM/ZINC-TRANSPORTING ATPASE HMA2-RELATED"/>
    <property type="match status" value="1"/>
</dbReference>
<dbReference type="GO" id="GO:0016463">
    <property type="term" value="F:P-type zinc transporter activity"/>
    <property type="evidence" value="ECO:0007669"/>
    <property type="project" value="UniProtKB-EC"/>
</dbReference>
<dbReference type="SUPFAM" id="SSF81653">
    <property type="entry name" value="Calcium ATPase, transduction domain A"/>
    <property type="match status" value="1"/>
</dbReference>
<dbReference type="FunFam" id="2.70.150.10:FF:000002">
    <property type="entry name" value="Copper-transporting ATPase 1, putative"/>
    <property type="match status" value="1"/>
</dbReference>
<evidence type="ECO:0000256" key="11">
    <source>
        <dbReference type="ARBA" id="ARBA00023136"/>
    </source>
</evidence>
<dbReference type="SFLD" id="SFLDS00003">
    <property type="entry name" value="Haloacid_Dehalogenase"/>
    <property type="match status" value="1"/>
</dbReference>
<geneLocation type="plasmid" evidence="17 18">
    <name>unnamed5</name>
</geneLocation>
<proteinExistence type="inferred from homology"/>
<evidence type="ECO:0000256" key="14">
    <source>
        <dbReference type="RuleBase" id="RU362081"/>
    </source>
</evidence>
<dbReference type="NCBIfam" id="TIGR01511">
    <property type="entry name" value="ATPase-IB1_Cu"/>
    <property type="match status" value="1"/>
</dbReference>
<dbReference type="Gene3D" id="3.40.50.1000">
    <property type="entry name" value="HAD superfamily/HAD-like"/>
    <property type="match status" value="1"/>
</dbReference>
<keyword evidence="10 14" id="KW-1133">Transmembrane helix</keyword>
<dbReference type="Gene3D" id="2.70.150.10">
    <property type="entry name" value="Calcium-transporting ATPase, cytoplasmic transduction domain A"/>
    <property type="match status" value="1"/>
</dbReference>
<dbReference type="PROSITE" id="PS50846">
    <property type="entry name" value="HMA_2"/>
    <property type="match status" value="1"/>
</dbReference>
<dbReference type="KEGG" id="azm:DM194_27165"/>
<comment type="similarity">
    <text evidence="2 14">Belongs to the cation transport ATPase (P-type) (TC 3.A.3) family. Type IB subfamily.</text>
</comment>
<dbReference type="RefSeq" id="WP_111070832.1">
    <property type="nucleotide sequence ID" value="NZ_CP029835.1"/>
</dbReference>
<dbReference type="SUPFAM" id="SSF56784">
    <property type="entry name" value="HAD-like"/>
    <property type="match status" value="1"/>
</dbReference>
<dbReference type="GO" id="GO:0015086">
    <property type="term" value="F:cadmium ion transmembrane transporter activity"/>
    <property type="evidence" value="ECO:0007669"/>
    <property type="project" value="TreeGrafter"/>
</dbReference>
<dbReference type="PRINTS" id="PR00119">
    <property type="entry name" value="CATATPASE"/>
</dbReference>
<dbReference type="InterPro" id="IPR018303">
    <property type="entry name" value="ATPase_P-typ_P_site"/>
</dbReference>
<dbReference type="Gene3D" id="3.40.1110.10">
    <property type="entry name" value="Calcium-transporting ATPase, cytoplasmic domain N"/>
    <property type="match status" value="1"/>
</dbReference>
<accession>A0A2U9SGX0</accession>
<feature type="transmembrane region" description="Helical" evidence="14">
    <location>
        <begin position="694"/>
        <end position="712"/>
    </location>
</feature>
<dbReference type="InterPro" id="IPR006121">
    <property type="entry name" value="HMA_dom"/>
</dbReference>
<sequence>MKDGGRVGDVTLRTSRYRVSGMDCGSCAAKIETALRRVPGIREVRVSVPGGTVTIAHEAALGSDAVVRPLSALGYGAAPADPAAEAAAPACGGGGCGHGHSDAAHAHTHSHSHADPAEGPWWRGRKAVLTLAAGAALAAATLVGLLVPETERWAFPLALMVGLVPVARRALAAARAGTPFSIETLMTVAGVGALVIGAVEEAATVLVLFLVGELLEGVAAGRARAGIRGLTALVPDTALLVRDGAAPQAVPAAGLAVGSVILVRPGDRVAADGIVLSGSSAVDESPVTGESVPKPKGAGDPVFAGTINADGALRVRVTAAARDNTIARTVRLVEEAQESKAPTERLIDRFARFYTPGIVAVAVLVAVVPPLVFGGGWTEWIYRALAVLLIGCPCALVISTPAAIAAGLSNGARRGLLLKGGAVLEALGRITTVAFDKTGTLTEGKPRVTDLIPLRGGGGGGSEAELLAAAAALEAGSSHPLARAILAAAAERGIAPPAADEVAALPGAGLQGRVGGLAVALLSPNAAAPSLSAEQAERVAALAQAGKTVSVLLVDGQAAGVIALRDEPRADARQGIEALDRAGIRSLMVTGDTAQIAGAVAGLLGVEAHAQLLPEDKLRIVRDLQAGGQRVAKVGDGINDAPALAAADVGIAMGGGTDVALETADAAILHGRVGDVAAMVALSRRTMANIRQNIALALGLKTVFLATTVLGVTGLWPAILADTGATVLVTANALRLLSVRS</sequence>
<dbReference type="SFLD" id="SFLDF00027">
    <property type="entry name" value="p-type_atpase"/>
    <property type="match status" value="1"/>
</dbReference>
<dbReference type="NCBIfam" id="TIGR01494">
    <property type="entry name" value="ATPase_P-type"/>
    <property type="match status" value="2"/>
</dbReference>
<evidence type="ECO:0000256" key="8">
    <source>
        <dbReference type="ARBA" id="ARBA00022840"/>
    </source>
</evidence>
<dbReference type="InterPro" id="IPR023214">
    <property type="entry name" value="HAD_sf"/>
</dbReference>
<keyword evidence="11 14" id="KW-0472">Membrane</keyword>
<dbReference type="InterPro" id="IPR059000">
    <property type="entry name" value="ATPase_P-type_domA"/>
</dbReference>
<feature type="transmembrane region" description="Helical" evidence="14">
    <location>
        <begin position="380"/>
        <end position="408"/>
    </location>
</feature>
<dbReference type="GO" id="GO:0005886">
    <property type="term" value="C:plasma membrane"/>
    <property type="evidence" value="ECO:0007669"/>
    <property type="project" value="UniProtKB-SubCell"/>
</dbReference>
<dbReference type="EC" id="7.2.2.12" evidence="12"/>
<evidence type="ECO:0000256" key="4">
    <source>
        <dbReference type="ARBA" id="ARBA00022553"/>
    </source>
</evidence>
<dbReference type="GO" id="GO:0005524">
    <property type="term" value="F:ATP binding"/>
    <property type="evidence" value="ECO:0007669"/>
    <property type="project" value="UniProtKB-UniRule"/>
</dbReference>
<keyword evidence="4" id="KW-0597">Phosphoprotein</keyword>
<keyword evidence="6 14" id="KW-0479">Metal-binding</keyword>
<dbReference type="OrthoDB" id="9760802at2"/>
<dbReference type="Proteomes" id="UP000249605">
    <property type="component" value="Plasmid unnamed5"/>
</dbReference>
<keyword evidence="9" id="KW-1278">Translocase</keyword>
<feature type="transmembrane region" description="Helical" evidence="14">
    <location>
        <begin position="127"/>
        <end position="147"/>
    </location>
</feature>
<name>A0A2U9SGX0_9PROT</name>
<comment type="catalytic activity">
    <reaction evidence="13">
        <text>Zn(2+)(in) + ATP + H2O = Zn(2+)(out) + ADP + phosphate + H(+)</text>
        <dbReference type="Rhea" id="RHEA:20621"/>
        <dbReference type="ChEBI" id="CHEBI:15377"/>
        <dbReference type="ChEBI" id="CHEBI:15378"/>
        <dbReference type="ChEBI" id="CHEBI:29105"/>
        <dbReference type="ChEBI" id="CHEBI:30616"/>
        <dbReference type="ChEBI" id="CHEBI:43474"/>
        <dbReference type="ChEBI" id="CHEBI:456216"/>
        <dbReference type="EC" id="7.2.2.12"/>
    </reaction>
</comment>
<organism evidence="17 18">
    <name type="scientific">Azospirillum ramasamyi</name>
    <dbReference type="NCBI Taxonomy" id="682998"/>
    <lineage>
        <taxon>Bacteria</taxon>
        <taxon>Pseudomonadati</taxon>
        <taxon>Pseudomonadota</taxon>
        <taxon>Alphaproteobacteria</taxon>
        <taxon>Rhodospirillales</taxon>
        <taxon>Azospirillaceae</taxon>
        <taxon>Azospirillum</taxon>
    </lineage>
</organism>
<evidence type="ECO:0000256" key="15">
    <source>
        <dbReference type="SAM" id="MobiDB-lite"/>
    </source>
</evidence>
<dbReference type="InterPro" id="IPR023298">
    <property type="entry name" value="ATPase_P-typ_TM_dom_sf"/>
</dbReference>
<reference evidence="17 18" key="1">
    <citation type="submission" date="2018-06" db="EMBL/GenBank/DDBJ databases">
        <title>Complete genome sequencing of Azospirillum sp. M2T2B2.</title>
        <authorList>
            <person name="Heo J."/>
            <person name="Kim S.-J."/>
            <person name="Kwon S.-W."/>
            <person name="Anandham R."/>
        </authorList>
    </citation>
    <scope>NUCLEOTIDE SEQUENCE [LARGE SCALE GENOMIC DNA]</scope>
    <source>
        <strain evidence="17 18">M2T2B2</strain>
        <plasmid evidence="17 18">unnamed5</plasmid>
    </source>
</reference>
<dbReference type="InterPro" id="IPR023299">
    <property type="entry name" value="ATPase_P-typ_cyto_dom_N"/>
</dbReference>
<dbReference type="Gene3D" id="3.30.70.100">
    <property type="match status" value="1"/>
</dbReference>
<evidence type="ECO:0000256" key="2">
    <source>
        <dbReference type="ARBA" id="ARBA00006024"/>
    </source>
</evidence>
<keyword evidence="18" id="KW-1185">Reference proteome</keyword>
<dbReference type="PROSITE" id="PS01229">
    <property type="entry name" value="COF_2"/>
    <property type="match status" value="1"/>
</dbReference>
<keyword evidence="3 14" id="KW-1003">Cell membrane</keyword>
<dbReference type="PROSITE" id="PS00154">
    <property type="entry name" value="ATPASE_E1_E2"/>
    <property type="match status" value="1"/>
</dbReference>
<dbReference type="Pfam" id="PF00702">
    <property type="entry name" value="Hydrolase"/>
    <property type="match status" value="1"/>
</dbReference>
<dbReference type="InterPro" id="IPR027256">
    <property type="entry name" value="P-typ_ATPase_IB"/>
</dbReference>
<dbReference type="InterPro" id="IPR044492">
    <property type="entry name" value="P_typ_ATPase_HD_dom"/>
</dbReference>
<dbReference type="SUPFAM" id="SSF55008">
    <property type="entry name" value="HMA, heavy metal-associated domain"/>
    <property type="match status" value="1"/>
</dbReference>
<dbReference type="Pfam" id="PF00403">
    <property type="entry name" value="HMA"/>
    <property type="match status" value="1"/>
</dbReference>
<dbReference type="GO" id="GO:0046872">
    <property type="term" value="F:metal ion binding"/>
    <property type="evidence" value="ECO:0007669"/>
    <property type="project" value="UniProtKB-KW"/>
</dbReference>
<comment type="subcellular location">
    <subcellularLocation>
        <location evidence="1">Cell membrane</location>
        <topology evidence="1">Multi-pass membrane protein</topology>
    </subcellularLocation>
</comment>
<dbReference type="SFLD" id="SFLDG00002">
    <property type="entry name" value="C1.7:_P-type_atpase_like"/>
    <property type="match status" value="1"/>
</dbReference>
<dbReference type="EMBL" id="CP029835">
    <property type="protein sequence ID" value="AWU98043.1"/>
    <property type="molecule type" value="Genomic_DNA"/>
</dbReference>
<keyword evidence="5 14" id="KW-0812">Transmembrane</keyword>
<dbReference type="PANTHER" id="PTHR48085:SF5">
    <property type="entry name" value="CADMIUM_ZINC-TRANSPORTING ATPASE HMA4-RELATED"/>
    <property type="match status" value="1"/>
</dbReference>
<evidence type="ECO:0000256" key="5">
    <source>
        <dbReference type="ARBA" id="ARBA00022692"/>
    </source>
</evidence>
<evidence type="ECO:0000256" key="9">
    <source>
        <dbReference type="ARBA" id="ARBA00022967"/>
    </source>
</evidence>
<keyword evidence="8 14" id="KW-0067">ATP-binding</keyword>
<keyword evidence="17" id="KW-0614">Plasmid</keyword>
<dbReference type="PROSITE" id="PS01047">
    <property type="entry name" value="HMA_1"/>
    <property type="match status" value="1"/>
</dbReference>
<dbReference type="InterPro" id="IPR036163">
    <property type="entry name" value="HMA_dom_sf"/>
</dbReference>
<evidence type="ECO:0000256" key="7">
    <source>
        <dbReference type="ARBA" id="ARBA00022741"/>
    </source>
</evidence>
<dbReference type="CDD" id="cd00371">
    <property type="entry name" value="HMA"/>
    <property type="match status" value="1"/>
</dbReference>
<keyword evidence="7 14" id="KW-0547">Nucleotide-binding</keyword>
<feature type="transmembrane region" description="Helical" evidence="14">
    <location>
        <begin position="353"/>
        <end position="374"/>
    </location>
</feature>
<dbReference type="SUPFAM" id="SSF81665">
    <property type="entry name" value="Calcium ATPase, transmembrane domain M"/>
    <property type="match status" value="1"/>
</dbReference>
<dbReference type="PRINTS" id="PR00941">
    <property type="entry name" value="CDATPASE"/>
</dbReference>
<dbReference type="InterPro" id="IPR008250">
    <property type="entry name" value="ATPase_P-typ_transduc_dom_A_sf"/>
</dbReference>
<dbReference type="InterPro" id="IPR017969">
    <property type="entry name" value="Heavy-metal-associated_CS"/>
</dbReference>
<dbReference type="GO" id="GO:0016887">
    <property type="term" value="F:ATP hydrolysis activity"/>
    <property type="evidence" value="ECO:0007669"/>
    <property type="project" value="InterPro"/>
</dbReference>
<evidence type="ECO:0000313" key="18">
    <source>
        <dbReference type="Proteomes" id="UP000249605"/>
    </source>
</evidence>
<protein>
    <recommendedName>
        <fullName evidence="12">P-type Zn(2+) transporter</fullName>
        <ecNumber evidence="12">7.2.2.12</ecNumber>
    </recommendedName>
</protein>
<dbReference type="Pfam" id="PF00122">
    <property type="entry name" value="E1-E2_ATPase"/>
    <property type="match status" value="1"/>
</dbReference>
<evidence type="ECO:0000256" key="12">
    <source>
        <dbReference type="ARBA" id="ARBA00039097"/>
    </source>
</evidence>
<dbReference type="InterPro" id="IPR051014">
    <property type="entry name" value="Cation_Transport_ATPase_IB"/>
</dbReference>
<evidence type="ECO:0000256" key="1">
    <source>
        <dbReference type="ARBA" id="ARBA00004651"/>
    </source>
</evidence>
<dbReference type="InterPro" id="IPR001757">
    <property type="entry name" value="P_typ_ATPase"/>
</dbReference>
<feature type="domain" description="HMA" evidence="16">
    <location>
        <begin position="13"/>
        <end position="78"/>
    </location>
</feature>
<dbReference type="AlphaFoldDB" id="A0A2U9SGX0"/>
<evidence type="ECO:0000256" key="3">
    <source>
        <dbReference type="ARBA" id="ARBA00022475"/>
    </source>
</evidence>
<evidence type="ECO:0000256" key="13">
    <source>
        <dbReference type="ARBA" id="ARBA00047308"/>
    </source>
</evidence>
<evidence type="ECO:0000256" key="10">
    <source>
        <dbReference type="ARBA" id="ARBA00022989"/>
    </source>
</evidence>
<gene>
    <name evidence="17" type="ORF">DM194_27165</name>
</gene>
<evidence type="ECO:0000259" key="16">
    <source>
        <dbReference type="PROSITE" id="PS50846"/>
    </source>
</evidence>